<gene>
    <name evidence="6" type="ORF">TrCOL_g6587</name>
</gene>
<feature type="region of interest" description="Disordered" evidence="4">
    <location>
        <begin position="182"/>
        <end position="240"/>
    </location>
</feature>
<evidence type="ECO:0000256" key="1">
    <source>
        <dbReference type="ARBA" id="ARBA00022723"/>
    </source>
</evidence>
<evidence type="ECO:0000259" key="5">
    <source>
        <dbReference type="PROSITE" id="PS51050"/>
    </source>
</evidence>
<sequence length="371" mass="40264">METAEENWIGCDLCNKWRIIPEDCVALNDQGKKLTGDEDWHCELGVGMMCRGYSEMVTRANWLCPDLEGAPLRVVEVDPEWQNAQRLKEGLPAMDHNVASIAPPQSVTLPPPSAPSYTSLPPPSAPSYTQGQGTFTLPPPTYNESAQAGVKEADNDDPLGLDKMDDAGPLLELANSAVVAKAPDATTSTNDTNLQTTETSVENSGSKSKEDGNGMVLQTNQQPPPVVAPPPAVAPPPPAFEEVKPQLSIRMKVQHTATGELAKDDSDFEVSGDDEEDEEGYEAFEGAMKDSKRKGSGLVNDLWDDDLTSGDYLDDDDEEVKRAKKKKKVNKGGPKNVINISKKDIQESQEKEGSKQDKGRNALFKKLGGWN</sequence>
<dbReference type="PROSITE" id="PS51050">
    <property type="entry name" value="ZF_CW"/>
    <property type="match status" value="1"/>
</dbReference>
<evidence type="ECO:0000256" key="3">
    <source>
        <dbReference type="ARBA" id="ARBA00022833"/>
    </source>
</evidence>
<feature type="compositionally biased region" description="Pro residues" evidence="4">
    <location>
        <begin position="222"/>
        <end position="239"/>
    </location>
</feature>
<proteinExistence type="predicted"/>
<feature type="region of interest" description="Disordered" evidence="4">
    <location>
        <begin position="255"/>
        <end position="371"/>
    </location>
</feature>
<accession>A0A9W7FXX0</accession>
<protein>
    <recommendedName>
        <fullName evidence="5">CW-type domain-containing protein</fullName>
    </recommendedName>
</protein>
<dbReference type="Gene3D" id="3.30.40.100">
    <property type="match status" value="1"/>
</dbReference>
<evidence type="ECO:0000313" key="7">
    <source>
        <dbReference type="Proteomes" id="UP001165065"/>
    </source>
</evidence>
<feature type="region of interest" description="Disordered" evidence="4">
    <location>
        <begin position="102"/>
        <end position="166"/>
    </location>
</feature>
<feature type="domain" description="CW-type" evidence="5">
    <location>
        <begin position="2"/>
        <end position="58"/>
    </location>
</feature>
<feature type="compositionally biased region" description="Basic and acidic residues" evidence="4">
    <location>
        <begin position="341"/>
        <end position="360"/>
    </location>
</feature>
<dbReference type="Proteomes" id="UP001165065">
    <property type="component" value="Unassembled WGS sequence"/>
</dbReference>
<dbReference type="EMBL" id="BRYA01000540">
    <property type="protein sequence ID" value="GMI22016.1"/>
    <property type="molecule type" value="Genomic_DNA"/>
</dbReference>
<evidence type="ECO:0000256" key="2">
    <source>
        <dbReference type="ARBA" id="ARBA00022771"/>
    </source>
</evidence>
<dbReference type="AlphaFoldDB" id="A0A9W7FXX0"/>
<evidence type="ECO:0000313" key="6">
    <source>
        <dbReference type="EMBL" id="GMI22016.1"/>
    </source>
</evidence>
<name>A0A9W7FXX0_9STRA</name>
<feature type="compositionally biased region" description="Acidic residues" evidence="4">
    <location>
        <begin position="266"/>
        <end position="282"/>
    </location>
</feature>
<dbReference type="GO" id="GO:0008270">
    <property type="term" value="F:zinc ion binding"/>
    <property type="evidence" value="ECO:0007669"/>
    <property type="project" value="UniProtKB-KW"/>
</dbReference>
<evidence type="ECO:0000256" key="4">
    <source>
        <dbReference type="SAM" id="MobiDB-lite"/>
    </source>
</evidence>
<dbReference type="InterPro" id="IPR011124">
    <property type="entry name" value="Znf_CW"/>
</dbReference>
<keyword evidence="3" id="KW-0862">Zinc</keyword>
<comment type="caution">
    <text evidence="6">The sequence shown here is derived from an EMBL/GenBank/DDBJ whole genome shotgun (WGS) entry which is preliminary data.</text>
</comment>
<keyword evidence="1" id="KW-0479">Metal-binding</keyword>
<dbReference type="OrthoDB" id="757982at2759"/>
<feature type="compositionally biased region" description="Polar residues" evidence="4">
    <location>
        <begin position="126"/>
        <end position="135"/>
    </location>
</feature>
<keyword evidence="2" id="KW-0863">Zinc-finger</keyword>
<feature type="compositionally biased region" description="Low complexity" evidence="4">
    <location>
        <begin position="186"/>
        <end position="200"/>
    </location>
</feature>
<reference evidence="7" key="1">
    <citation type="journal article" date="2023" name="Commun. Biol.">
        <title>Genome analysis of Parmales, the sister group of diatoms, reveals the evolutionary specialization of diatoms from phago-mixotrophs to photoautotrophs.</title>
        <authorList>
            <person name="Ban H."/>
            <person name="Sato S."/>
            <person name="Yoshikawa S."/>
            <person name="Yamada K."/>
            <person name="Nakamura Y."/>
            <person name="Ichinomiya M."/>
            <person name="Sato N."/>
            <person name="Blanc-Mathieu R."/>
            <person name="Endo H."/>
            <person name="Kuwata A."/>
            <person name="Ogata H."/>
        </authorList>
    </citation>
    <scope>NUCLEOTIDE SEQUENCE [LARGE SCALE GENOMIC DNA]</scope>
</reference>
<feature type="compositionally biased region" description="Acidic residues" evidence="4">
    <location>
        <begin position="302"/>
        <end position="318"/>
    </location>
</feature>
<keyword evidence="7" id="KW-1185">Reference proteome</keyword>
<organism evidence="6 7">
    <name type="scientific">Triparma columacea</name>
    <dbReference type="NCBI Taxonomy" id="722753"/>
    <lineage>
        <taxon>Eukaryota</taxon>
        <taxon>Sar</taxon>
        <taxon>Stramenopiles</taxon>
        <taxon>Ochrophyta</taxon>
        <taxon>Bolidophyceae</taxon>
        <taxon>Parmales</taxon>
        <taxon>Triparmaceae</taxon>
        <taxon>Triparma</taxon>
    </lineage>
</organism>
<feature type="compositionally biased region" description="Pro residues" evidence="4">
    <location>
        <begin position="109"/>
        <end position="125"/>
    </location>
</feature>